<proteinExistence type="predicted"/>
<evidence type="ECO:0000313" key="3">
    <source>
        <dbReference type="Proteomes" id="UP000076420"/>
    </source>
</evidence>
<dbReference type="EnsemblMetazoa" id="BGLB026513-RE">
    <property type="protein sequence ID" value="BGLB026513-PE"/>
    <property type="gene ID" value="BGLB026513"/>
</dbReference>
<dbReference type="VEuPathDB" id="VectorBase:BGLAX_037432"/>
<dbReference type="AlphaFoldDB" id="A0A2C9L315"/>
<dbReference type="EnsemblMetazoa" id="BGLB026513-RC">
    <property type="protein sequence ID" value="BGLB026513-PC"/>
    <property type="gene ID" value="BGLB026513"/>
</dbReference>
<gene>
    <name evidence="2" type="primary">106063245</name>
</gene>
<organism evidence="2 3">
    <name type="scientific">Biomphalaria glabrata</name>
    <name type="common">Bloodfluke planorb</name>
    <name type="synonym">Freshwater snail</name>
    <dbReference type="NCBI Taxonomy" id="6526"/>
    <lineage>
        <taxon>Eukaryota</taxon>
        <taxon>Metazoa</taxon>
        <taxon>Spiralia</taxon>
        <taxon>Lophotrochozoa</taxon>
        <taxon>Mollusca</taxon>
        <taxon>Gastropoda</taxon>
        <taxon>Heterobranchia</taxon>
        <taxon>Euthyneura</taxon>
        <taxon>Panpulmonata</taxon>
        <taxon>Hygrophila</taxon>
        <taxon>Lymnaeoidea</taxon>
        <taxon>Planorbidae</taxon>
        <taxon>Biomphalaria</taxon>
    </lineage>
</organism>
<feature type="chain" id="PRO_5014285074" description="GWxTD domain-containing protein" evidence="1">
    <location>
        <begin position="17"/>
        <end position="139"/>
    </location>
</feature>
<sequence length="139" mass="16761">MLFSSVLFCCTVLVLATEATQEKEAEQRYWDVIKKDVERDLNTEKAERNFWDIVKERTARNFWRLSPEEVERDLNTEKAERNFWDIVKERRKRDLENEDYIDLGRLIVAPSGLRSERNFWRLSPQDRKRDLESEFSATV</sequence>
<dbReference type="Proteomes" id="UP000076420">
    <property type="component" value="Unassembled WGS sequence"/>
</dbReference>
<protein>
    <recommendedName>
        <fullName evidence="4">GWxTD domain-containing protein</fullName>
    </recommendedName>
</protein>
<dbReference type="VEuPathDB" id="VectorBase:BGLB026513"/>
<name>A0A2C9L315_BIOGL</name>
<evidence type="ECO:0000256" key="1">
    <source>
        <dbReference type="SAM" id="SignalP"/>
    </source>
</evidence>
<reference evidence="2" key="1">
    <citation type="submission" date="2020-05" db="UniProtKB">
        <authorList>
            <consortium name="EnsemblMetazoa"/>
        </authorList>
    </citation>
    <scope>IDENTIFICATION</scope>
    <source>
        <strain evidence="2">BB02</strain>
    </source>
</reference>
<dbReference type="OrthoDB" id="6195478at2759"/>
<accession>A0A2C9L315</accession>
<feature type="signal peptide" evidence="1">
    <location>
        <begin position="1"/>
        <end position="16"/>
    </location>
</feature>
<evidence type="ECO:0008006" key="4">
    <source>
        <dbReference type="Google" id="ProtNLM"/>
    </source>
</evidence>
<evidence type="ECO:0000313" key="2">
    <source>
        <dbReference type="EnsemblMetazoa" id="BGLB026513-PC"/>
    </source>
</evidence>
<keyword evidence="1" id="KW-0732">Signal</keyword>